<gene>
    <name evidence="2" type="ORF">US86_C0001G0201</name>
</gene>
<reference evidence="2 3" key="1">
    <citation type="journal article" date="2015" name="Nature">
        <title>rRNA introns, odd ribosomes, and small enigmatic genomes across a large radiation of phyla.</title>
        <authorList>
            <person name="Brown C.T."/>
            <person name="Hug L.A."/>
            <person name="Thomas B.C."/>
            <person name="Sharon I."/>
            <person name="Castelle C.J."/>
            <person name="Singh A."/>
            <person name="Wilkins M.J."/>
            <person name="Williams K.H."/>
            <person name="Banfield J.F."/>
        </authorList>
    </citation>
    <scope>NUCLEOTIDE SEQUENCE [LARGE SCALE GENOMIC DNA]</scope>
</reference>
<feature type="transmembrane region" description="Helical" evidence="1">
    <location>
        <begin position="286"/>
        <end position="306"/>
    </location>
</feature>
<evidence type="ECO:0000313" key="3">
    <source>
        <dbReference type="Proteomes" id="UP000034235"/>
    </source>
</evidence>
<dbReference type="AlphaFoldDB" id="A0A0G0M0V5"/>
<accession>A0A0G0M0V5</accession>
<comment type="caution">
    <text evidence="2">The sequence shown here is derived from an EMBL/GenBank/DDBJ whole genome shotgun (WGS) entry which is preliminary data.</text>
</comment>
<feature type="transmembrane region" description="Helical" evidence="1">
    <location>
        <begin position="358"/>
        <end position="376"/>
    </location>
</feature>
<feature type="transmembrane region" description="Helical" evidence="1">
    <location>
        <begin position="313"/>
        <end position="329"/>
    </location>
</feature>
<feature type="transmembrane region" description="Helical" evidence="1">
    <location>
        <begin position="227"/>
        <end position="249"/>
    </location>
</feature>
<feature type="transmembrane region" description="Helical" evidence="1">
    <location>
        <begin position="104"/>
        <end position="122"/>
    </location>
</feature>
<name>A0A0G0M0V5_9BACT</name>
<dbReference type="Proteomes" id="UP000034235">
    <property type="component" value="Unassembled WGS sequence"/>
</dbReference>
<feature type="transmembrane region" description="Helical" evidence="1">
    <location>
        <begin position="128"/>
        <end position="147"/>
    </location>
</feature>
<feature type="transmembrane region" description="Helical" evidence="1">
    <location>
        <begin position="154"/>
        <end position="170"/>
    </location>
</feature>
<dbReference type="EMBL" id="LBUP01000001">
    <property type="protein sequence ID" value="KKQ67274.1"/>
    <property type="molecule type" value="Genomic_DNA"/>
</dbReference>
<evidence type="ECO:0000313" key="2">
    <source>
        <dbReference type="EMBL" id="KKQ67274.1"/>
    </source>
</evidence>
<keyword evidence="1" id="KW-1133">Transmembrane helix</keyword>
<sequence length="389" mass="45599">MTEKILKDLIVIASSTILITLAIWIPHIFRMNFYNLNFSNGFDGIYRNFDGLEYIIIAKSFYNPEIIKQLPQHLPVEYYAAHFPGFALFILLFAPLLGFLKSMLFVSLLFTVLSAIAFYFLVKDFKLTLHPLYLSLIFLILPARWLIVHSVGSAEPMFIFFLIATIYFFMKFEENHKPLFLYASGIFGFLTQFTRPPGILIFVAFILYLLWKLIFKEKELFFKKLFKLVLTYFPLLLIPFSLLLVFYWYHLIFNDFFAYFHSGDNIHLSFPPFQVFNKNQFWVGEIWLEDIVYILLLTIFGSLLLIKQKLFPIAFFTLTYILATVFVAHRDISRYILPVFPFMLIAFEKVLVSKEFKIALLLISLGIYLYAQNFLIENIAPVSNIGALN</sequence>
<proteinExistence type="predicted"/>
<feature type="transmembrane region" description="Helical" evidence="1">
    <location>
        <begin position="9"/>
        <end position="29"/>
    </location>
</feature>
<keyword evidence="1" id="KW-0472">Membrane</keyword>
<evidence type="ECO:0000256" key="1">
    <source>
        <dbReference type="SAM" id="Phobius"/>
    </source>
</evidence>
<feature type="transmembrane region" description="Helical" evidence="1">
    <location>
        <begin position="197"/>
        <end position="215"/>
    </location>
</feature>
<organism evidence="2 3">
    <name type="scientific">Candidatus Daviesbacteria bacterium GW2011_GWA2_38_24</name>
    <dbReference type="NCBI Taxonomy" id="1618422"/>
    <lineage>
        <taxon>Bacteria</taxon>
        <taxon>Candidatus Daviesiibacteriota</taxon>
    </lineage>
</organism>
<feature type="transmembrane region" description="Helical" evidence="1">
    <location>
        <begin position="78"/>
        <end position="97"/>
    </location>
</feature>
<evidence type="ECO:0008006" key="4">
    <source>
        <dbReference type="Google" id="ProtNLM"/>
    </source>
</evidence>
<protein>
    <recommendedName>
        <fullName evidence="4">Glycosyltransferase RgtA/B/C/D-like domain-containing protein</fullName>
    </recommendedName>
</protein>
<keyword evidence="1" id="KW-0812">Transmembrane</keyword>
<feature type="transmembrane region" description="Helical" evidence="1">
    <location>
        <begin position="335"/>
        <end position="351"/>
    </location>
</feature>